<dbReference type="WBParaSite" id="ASIM_0001225201-mRNA-1">
    <property type="protein sequence ID" value="ASIM_0001225201-mRNA-1"/>
    <property type="gene ID" value="ASIM_0001225201"/>
</dbReference>
<keyword evidence="2" id="KW-1185">Reference proteome</keyword>
<gene>
    <name evidence="1" type="ORF">ASIM_LOCUS11718</name>
</gene>
<organism evidence="3">
    <name type="scientific">Anisakis simplex</name>
    <name type="common">Herring worm</name>
    <dbReference type="NCBI Taxonomy" id="6269"/>
    <lineage>
        <taxon>Eukaryota</taxon>
        <taxon>Metazoa</taxon>
        <taxon>Ecdysozoa</taxon>
        <taxon>Nematoda</taxon>
        <taxon>Chromadorea</taxon>
        <taxon>Rhabditida</taxon>
        <taxon>Spirurina</taxon>
        <taxon>Ascaridomorpha</taxon>
        <taxon>Ascaridoidea</taxon>
        <taxon>Anisakidae</taxon>
        <taxon>Anisakis</taxon>
        <taxon>Anisakis simplex complex</taxon>
    </lineage>
</organism>
<reference evidence="1 2" key="2">
    <citation type="submission" date="2018-11" db="EMBL/GenBank/DDBJ databases">
        <authorList>
            <consortium name="Pathogen Informatics"/>
        </authorList>
    </citation>
    <scope>NUCLEOTIDE SEQUENCE [LARGE SCALE GENOMIC DNA]</scope>
</reference>
<dbReference type="Proteomes" id="UP000267096">
    <property type="component" value="Unassembled WGS sequence"/>
</dbReference>
<name>A0A0M3JVJ7_ANISI</name>
<evidence type="ECO:0000313" key="3">
    <source>
        <dbReference type="WBParaSite" id="ASIM_0001225201-mRNA-1"/>
    </source>
</evidence>
<dbReference type="OrthoDB" id="18718at2759"/>
<proteinExistence type="predicted"/>
<dbReference type="Gene3D" id="1.10.10.750">
    <property type="entry name" value="Ypt/Rab-GAP domain of gyp1p, domain 1"/>
    <property type="match status" value="1"/>
</dbReference>
<evidence type="ECO:0000313" key="2">
    <source>
        <dbReference type="Proteomes" id="UP000267096"/>
    </source>
</evidence>
<evidence type="ECO:0000313" key="1">
    <source>
        <dbReference type="EMBL" id="VDK45648.1"/>
    </source>
</evidence>
<accession>A0A0M3JVJ7</accession>
<sequence>MPVGGSARTQNFRASFIGRIVGDSAESSRFQLEEQILKDDADVDLTKLAQYAVKHQLPHAHRVAIWKLLLSKLSELNPLKTYL</sequence>
<dbReference type="EMBL" id="UYRR01031096">
    <property type="protein sequence ID" value="VDK45648.1"/>
    <property type="molecule type" value="Genomic_DNA"/>
</dbReference>
<dbReference type="AlphaFoldDB" id="A0A0M3JVJ7"/>
<reference evidence="3" key="1">
    <citation type="submission" date="2017-02" db="UniProtKB">
        <authorList>
            <consortium name="WormBaseParasite"/>
        </authorList>
    </citation>
    <scope>IDENTIFICATION</scope>
</reference>
<protein>
    <submittedName>
        <fullName evidence="3">TBC1 domain family member 19</fullName>
    </submittedName>
</protein>